<feature type="region of interest" description="Disordered" evidence="1">
    <location>
        <begin position="671"/>
        <end position="926"/>
    </location>
</feature>
<dbReference type="EMBL" id="KQ001662">
    <property type="protein sequence ID" value="KJP88373.1"/>
    <property type="molecule type" value="Genomic_DNA"/>
</dbReference>
<feature type="compositionally biased region" description="Basic and acidic residues" evidence="1">
    <location>
        <begin position="1934"/>
        <end position="1946"/>
    </location>
</feature>
<feature type="region of interest" description="Disordered" evidence="1">
    <location>
        <begin position="1641"/>
        <end position="1684"/>
    </location>
</feature>
<sequence>MWDTAYLKRVTLISFFLVGVKYLEYFSIKKEHRNERTKSFAEPESAELGLNFGGCARKQKTLTNFPTGFPLHSSNNGVPENYPEEVALSANGHIKRHQKGDDDICTLDQSNPTLCYNGVTFSEGESCAKPVPSALIGMKNNNWAWSDKDDFYKNGNEKNALVLGRNIVKRISSLFFKLLDECAQVKYKLANLLDVFLTIGGTRKLNLLSPPGNIADSNAYTFTGEDKIYRKNFYHPDVLFRNGYITTEEQLFPFQYTHFDRVRIINSEGITNGTVLLDEWLEEETYQQGYESKWDKVKCKIVPLGKDIMGMSPNISGRRLSDTMPILNEGDEDGGEHQEKEDKRKDYNEGKKDSHLDNGYAVIYHPIEQTKSKRICRILSPQCIYQTMEHFGNELEGTKKKETCINCRILSERNSKSDDKDKDKNRDTDKETDKNTDKNKDTDKDSDSGSDEDKDQEKDKNNEQRENDENEKKYYKKPMCRILQENDGEPNRWMNDTDGIRGEVAILAEKGGKSCEKCRQFRILLEQDQTSYHCASGKGEEGSVKEQVSAVCDRKCRQLAIIGEEYSSPDDEYSYINVYDGNTSDGNGSSSRIFSVLAQEGPSQDDTKSKSEGGNVGRETVIKWSGGNYVREGVIKWGGRGGNQEKKLDVNNNWNSSNTAKHRLIAQEESQQEGYGVDMDDGDEDPGIDVGESRGTVDSGKTKNPGDKSDGKNNGNDQNSRITRFVAEDAEEHEEPQIDGGAGNKGDQSKGNTSDGNDPNSSQYRVDGRGPKGHGGAGNTGDQSKGKTSDGNDPNSRQFRVLSEDTRPDGDLLEVDGRGPKGHGGAEDDRQEQKKNENVDYNCRFRSLAEEDSSEGGNLQVVPGSSQGKGTGSGGTGNEQGNNGGNDSVNSSQCRSLRLLSEDVSPRGYRNYNADGEEPGDSVADASPPLIRRFRILIDDDPIIDYNDLYFQGECIGSGIGGGNGANGGGGNGIGGSGNPGGQSNGDNSGSGLNGRRFRILVQEGSSPTEKLDNLDGSGDDDSQIVNPGGGNDGNNSGNVQNCRQHRLLGEDYDDDDDDYDLVIDDYVEGRGNGNHAENSDGKNNREYPIITHPRVLAQEGSSPDGRVDESDGGSRNKGNTKHAKGDDEGSITTQSSALSDVHKQKKIIKGSDEAVEGEFGGSDRGENTNEINGGNSTHDINAALLSSAGLSSKDGLENSQVGYQEDDEEEEAYKGKYDPYGMSETTQSVNNFADGRMKKQRGLIKGSSGEWGDYLKSSTLSTYRNYGDYRGYSSQAASPNYADTQWPANYKNLFSESPYIYRKGSYYFINPSPFSIIKMKQQGGVRPDKGSRDYVDCYATWFSTKYNSAKGNEYSYRHIKQIEEIIPGALTGFKNDDGYMRLMVPSFIPEDMFLHCIFRSESFNGMLDSEGHINRTETYPVKIYLKKNLNKTKGCSFQVNEGNILYKEYAQRESFLTKKIIMNEKNKSNNECVIEAWNEIVAFQCGPPYIKGTREKHHVDDYNFTGGEKENNLISPGVSEGDFFRTDPPYCFEHVNENQNLVDILPSSFPFPSSNMLAGQIQGNHTRYIKLDKYSDSRTIACYCNYYKENSILYSGKIIIRVQPSHHAQLNTKGGHLAQSDARGNFVQGMDQKMGAANEDMNLSPEKNTSHRGKNYDTISGNERRDNNAGSAHGGENKGAVSSDYMADKTRKNPMSNFDFNNKEGINGILFKNNRMVSSLSYAVIKRFGDKFKGEYVEDLPLEDGYGGEGYCGGDSYTDLDGEPDMQEHDDLYNDAYTDAYEDSYDDMYTEAHTDPYSNLEGDVNGDFLFDLNDKFMNEKAPSKHKPLDRSVDLQDSIVHAGESQTITVINKSKNVKLVLPKDSGKEKSDGGDRELSYPKVISIVYEEKANKHEKVNKSLKLFKEFFPPVHRDPQGMDAKKNVESEGEVDSLEADRDISERGKDELVDEEQDEEDMEEWIKWENQNDGKVEKEGRDVTDGKDKIDSKEEKDWKEEEDVRDFIYHGFTKEQKNKTHNSIDTEIISSGDDANWEKENDERGFLSAADEQVLMKRRRRGAKNSPSGEQAAQEKGRARRDVKRQEQTKRTHSAQDDKQGSDSSSAAGDEHRGQHCGEKKEHLEGLREEQEEERRGRDKIDQVEGRSKQMQDSKKGWSTDKEDTDAMIGEIGEGKESDRGDEEKGGENEKSEAKNPENDEPQRSRKSKANRKKRMR</sequence>
<feature type="region of interest" description="Disordered" evidence="1">
    <location>
        <begin position="2008"/>
        <end position="2212"/>
    </location>
</feature>
<protein>
    <recommendedName>
        <fullName evidence="2">6-Cys domain-containing protein</fullName>
    </recommendedName>
</protein>
<feature type="compositionally biased region" description="Basic and acidic residues" evidence="1">
    <location>
        <begin position="2008"/>
        <end position="2019"/>
    </location>
</feature>
<evidence type="ECO:0000313" key="3">
    <source>
        <dbReference type="EMBL" id="KJP88373.1"/>
    </source>
</evidence>
<dbReference type="Proteomes" id="UP000054561">
    <property type="component" value="Unassembled WGS sequence"/>
</dbReference>
<accession>A0A0D9QN71</accession>
<feature type="compositionally biased region" description="Acidic residues" evidence="1">
    <location>
        <begin position="678"/>
        <end position="687"/>
    </location>
</feature>
<feature type="compositionally biased region" description="Polar residues" evidence="1">
    <location>
        <begin position="712"/>
        <end position="722"/>
    </location>
</feature>
<feature type="compositionally biased region" description="Basic and acidic residues" evidence="1">
    <location>
        <begin position="414"/>
        <end position="447"/>
    </location>
</feature>
<feature type="region of interest" description="Disordered" evidence="1">
    <location>
        <begin position="599"/>
        <end position="619"/>
    </location>
</feature>
<feature type="region of interest" description="Disordered" evidence="1">
    <location>
        <begin position="319"/>
        <end position="355"/>
    </location>
</feature>
<feature type="compositionally biased region" description="Basic and acidic residues" evidence="1">
    <location>
        <begin position="455"/>
        <end position="473"/>
    </location>
</feature>
<feature type="region of interest" description="Disordered" evidence="1">
    <location>
        <begin position="1912"/>
        <end position="1996"/>
    </location>
</feature>
<dbReference type="SMART" id="SM00970">
    <property type="entry name" value="s48_45"/>
    <property type="match status" value="1"/>
</dbReference>
<feature type="region of interest" description="Disordered" evidence="1">
    <location>
        <begin position="1192"/>
        <end position="1222"/>
    </location>
</feature>
<feature type="region of interest" description="Disordered" evidence="1">
    <location>
        <begin position="414"/>
        <end position="479"/>
    </location>
</feature>
<feature type="compositionally biased region" description="Basic and acidic residues" evidence="1">
    <location>
        <begin position="1959"/>
        <end position="1994"/>
    </location>
</feature>
<feature type="compositionally biased region" description="Basic and acidic residues" evidence="1">
    <location>
        <begin position="2104"/>
        <end position="2157"/>
    </location>
</feature>
<feature type="compositionally biased region" description="Basic and acidic residues" evidence="1">
    <location>
        <begin position="1912"/>
        <end position="1925"/>
    </location>
</feature>
<proteinExistence type="predicted"/>
<dbReference type="OrthoDB" id="378063at2759"/>
<feature type="compositionally biased region" description="Basic and acidic residues" evidence="1">
    <location>
        <begin position="700"/>
        <end position="711"/>
    </location>
</feature>
<feature type="region of interest" description="Disordered" evidence="1">
    <location>
        <begin position="1094"/>
        <end position="1180"/>
    </location>
</feature>
<evidence type="ECO:0000259" key="2">
    <source>
        <dbReference type="PROSITE" id="PS51701"/>
    </source>
</evidence>
<dbReference type="RefSeq" id="XP_012335047.1">
    <property type="nucleotide sequence ID" value="XM_012479624.1"/>
</dbReference>
<dbReference type="InterPro" id="IPR010884">
    <property type="entry name" value="6_CYS_dom"/>
</dbReference>
<evidence type="ECO:0000256" key="1">
    <source>
        <dbReference type="SAM" id="MobiDB-lite"/>
    </source>
</evidence>
<feature type="compositionally biased region" description="Acidic residues" evidence="1">
    <location>
        <begin position="1947"/>
        <end position="1958"/>
    </location>
</feature>
<gene>
    <name evidence="3" type="ORF">AK88_01989</name>
</gene>
<keyword evidence="4" id="KW-1185">Reference proteome</keyword>
<feature type="compositionally biased region" description="Polar residues" evidence="1">
    <location>
        <begin position="749"/>
        <end position="764"/>
    </location>
</feature>
<feature type="compositionally biased region" description="Polar residues" evidence="1">
    <location>
        <begin position="1169"/>
        <end position="1180"/>
    </location>
</feature>
<reference evidence="3 4" key="1">
    <citation type="submission" date="2014-03" db="EMBL/GenBank/DDBJ databases">
        <title>The Genome Sequence of Plasmodium fragile nilgiri.</title>
        <authorList>
            <consortium name="The Broad Institute Genomics Platform"/>
            <consortium name="The Broad Institute Genome Sequencing Center for Infectious Disease"/>
            <person name="Neafsey D."/>
            <person name="Duraisingh M."/>
            <person name="Young S.K."/>
            <person name="Zeng Q."/>
            <person name="Gargeya S."/>
            <person name="Abouelleil A."/>
            <person name="Alvarado L."/>
            <person name="Chapman S.B."/>
            <person name="Gainer-Dewar J."/>
            <person name="Goldberg J."/>
            <person name="Griggs A."/>
            <person name="Gujja S."/>
            <person name="Hansen M."/>
            <person name="Howarth C."/>
            <person name="Imamovic A."/>
            <person name="Larimer J."/>
            <person name="Pearson M."/>
            <person name="Poon T.W."/>
            <person name="Priest M."/>
            <person name="Roberts A."/>
            <person name="Saif S."/>
            <person name="Shea T."/>
            <person name="Sykes S."/>
            <person name="Wortman J."/>
            <person name="Nusbaum C."/>
            <person name="Birren B."/>
        </authorList>
    </citation>
    <scope>NUCLEOTIDE SEQUENCE [LARGE SCALE GENOMIC DNA]</scope>
    <source>
        <strain evidence="4">nilgiri</strain>
    </source>
</reference>
<dbReference type="PROSITE" id="PS51701">
    <property type="entry name" value="6_CYS"/>
    <property type="match status" value="1"/>
</dbReference>
<feature type="compositionally biased region" description="Gly residues" evidence="1">
    <location>
        <begin position="971"/>
        <end position="984"/>
    </location>
</feature>
<feature type="compositionally biased region" description="Basic and acidic residues" evidence="1">
    <location>
        <begin position="802"/>
        <end position="838"/>
    </location>
</feature>
<feature type="compositionally biased region" description="Basic and acidic residues" evidence="1">
    <location>
        <begin position="2168"/>
        <end position="2199"/>
    </location>
</feature>
<evidence type="ECO:0000313" key="4">
    <source>
        <dbReference type="Proteomes" id="UP000054561"/>
    </source>
</evidence>
<organism evidence="3 4">
    <name type="scientific">Plasmodium fragile</name>
    <dbReference type="NCBI Taxonomy" id="5857"/>
    <lineage>
        <taxon>Eukaryota</taxon>
        <taxon>Sar</taxon>
        <taxon>Alveolata</taxon>
        <taxon>Apicomplexa</taxon>
        <taxon>Aconoidasida</taxon>
        <taxon>Haemosporida</taxon>
        <taxon>Plasmodiidae</taxon>
        <taxon>Plasmodium</taxon>
        <taxon>Plasmodium (Plasmodium)</taxon>
    </lineage>
</organism>
<feature type="compositionally biased region" description="Low complexity" evidence="1">
    <location>
        <begin position="985"/>
        <end position="995"/>
    </location>
</feature>
<dbReference type="GeneID" id="24267303"/>
<feature type="domain" description="6-Cys" evidence="2">
    <location>
        <begin position="1432"/>
        <end position="1606"/>
    </location>
</feature>
<feature type="region of interest" description="Disordered" evidence="1">
    <location>
        <begin position="634"/>
        <end position="656"/>
    </location>
</feature>
<feature type="compositionally biased region" description="Basic and acidic residues" evidence="1">
    <location>
        <begin position="335"/>
        <end position="355"/>
    </location>
</feature>
<feature type="compositionally biased region" description="Basic residues" evidence="1">
    <location>
        <begin position="2200"/>
        <end position="2212"/>
    </location>
</feature>
<dbReference type="VEuPathDB" id="PlasmoDB:AK88_01989"/>
<feature type="compositionally biased region" description="Basic and acidic residues" evidence="1">
    <location>
        <begin position="2079"/>
        <end position="2096"/>
    </location>
</feature>
<name>A0A0D9QN71_PLAFR</name>
<feature type="compositionally biased region" description="Gly residues" evidence="1">
    <location>
        <begin position="867"/>
        <end position="884"/>
    </location>
</feature>
<feature type="compositionally biased region" description="Basic and acidic residues" evidence="1">
    <location>
        <begin position="2031"/>
        <end position="2040"/>
    </location>
</feature>
<feature type="region of interest" description="Disordered" evidence="1">
    <location>
        <begin position="971"/>
        <end position="1042"/>
    </location>
</feature>
<feature type="compositionally biased region" description="Basic and acidic residues" evidence="1">
    <location>
        <begin position="1106"/>
        <end position="1115"/>
    </location>
</feature>
<dbReference type="OMA" id="QAIISWF"/>